<proteinExistence type="inferred from homology"/>
<dbReference type="PANTHER" id="PTHR30269">
    <property type="entry name" value="TRANSMEMBRANE PROTEIN YFCA"/>
    <property type="match status" value="1"/>
</dbReference>
<evidence type="ECO:0000256" key="6">
    <source>
        <dbReference type="ARBA" id="ARBA00022989"/>
    </source>
</evidence>
<feature type="transmembrane region" description="Helical" evidence="8">
    <location>
        <begin position="163"/>
        <end position="187"/>
    </location>
</feature>
<evidence type="ECO:0000313" key="9">
    <source>
        <dbReference type="EMBL" id="GAA5194599.1"/>
    </source>
</evidence>
<dbReference type="EMBL" id="BAABLF010000029">
    <property type="protein sequence ID" value="GAA5194599.1"/>
    <property type="molecule type" value="Genomic_DNA"/>
</dbReference>
<keyword evidence="7 8" id="KW-0472">Membrane</keyword>
<feature type="transmembrane region" description="Helical" evidence="8">
    <location>
        <begin position="82"/>
        <end position="114"/>
    </location>
</feature>
<evidence type="ECO:0000256" key="8">
    <source>
        <dbReference type="RuleBase" id="RU363041"/>
    </source>
</evidence>
<evidence type="ECO:0000256" key="2">
    <source>
        <dbReference type="ARBA" id="ARBA00009142"/>
    </source>
</evidence>
<keyword evidence="6 8" id="KW-1133">Transmembrane helix</keyword>
<dbReference type="InterPro" id="IPR052017">
    <property type="entry name" value="TSUP"/>
</dbReference>
<organism evidence="9 10">
    <name type="scientific">Ferrimonas gelatinilytica</name>
    <dbReference type="NCBI Taxonomy" id="1255257"/>
    <lineage>
        <taxon>Bacteria</taxon>
        <taxon>Pseudomonadati</taxon>
        <taxon>Pseudomonadota</taxon>
        <taxon>Gammaproteobacteria</taxon>
        <taxon>Alteromonadales</taxon>
        <taxon>Ferrimonadaceae</taxon>
        <taxon>Ferrimonas</taxon>
    </lineage>
</organism>
<dbReference type="InterPro" id="IPR002781">
    <property type="entry name" value="TM_pro_TauE-like"/>
</dbReference>
<dbReference type="Pfam" id="PF01925">
    <property type="entry name" value="TauE"/>
    <property type="match status" value="1"/>
</dbReference>
<evidence type="ECO:0000256" key="3">
    <source>
        <dbReference type="ARBA" id="ARBA00022448"/>
    </source>
</evidence>
<evidence type="ECO:0000313" key="10">
    <source>
        <dbReference type="Proteomes" id="UP001501600"/>
    </source>
</evidence>
<comment type="similarity">
    <text evidence="2 8">Belongs to the 4-toluene sulfonate uptake permease (TSUP) (TC 2.A.102) family.</text>
</comment>
<dbReference type="RefSeq" id="WP_345317784.1">
    <property type="nucleotide sequence ID" value="NZ_BAABLF010000029.1"/>
</dbReference>
<comment type="subcellular location">
    <subcellularLocation>
        <location evidence="1 8">Cell membrane</location>
        <topology evidence="1 8">Multi-pass membrane protein</topology>
    </subcellularLocation>
</comment>
<protein>
    <recommendedName>
        <fullName evidence="8">Probable membrane transporter protein</fullName>
    </recommendedName>
</protein>
<dbReference type="PANTHER" id="PTHR30269:SF37">
    <property type="entry name" value="MEMBRANE TRANSPORTER PROTEIN"/>
    <property type="match status" value="1"/>
</dbReference>
<feature type="transmembrane region" description="Helical" evidence="8">
    <location>
        <begin position="43"/>
        <end position="61"/>
    </location>
</feature>
<keyword evidence="10" id="KW-1185">Reference proteome</keyword>
<sequence>MLLSFELLLIWLIVLLGALVQSAIGFGLAVVITPLLFLIDPSWVPGPIIMMGLLVSLFTLLRTGVRFELGILAPALLGRLPGGILGTWLLLVASAHWLGLGIGLIVLLAVWLTHHRYSLALSRTNLFGAGIVSGVFAAISAMGGPPLALLLNNHRSAAALRHTLAGFFVFSAALSLLLLILAGAFGWDDFWRGVWLIPPVVVGFLLGDKLVTLVAPERLKNATLTLCGGAGLLLIFRSLTALLP</sequence>
<name>A0ABP9SGU1_9GAMM</name>
<evidence type="ECO:0000256" key="7">
    <source>
        <dbReference type="ARBA" id="ARBA00023136"/>
    </source>
</evidence>
<accession>A0ABP9SGU1</accession>
<dbReference type="Proteomes" id="UP001501600">
    <property type="component" value="Unassembled WGS sequence"/>
</dbReference>
<keyword evidence="5 8" id="KW-0812">Transmembrane</keyword>
<feature type="transmembrane region" description="Helical" evidence="8">
    <location>
        <begin position="7"/>
        <end position="37"/>
    </location>
</feature>
<keyword evidence="3" id="KW-0813">Transport</keyword>
<feature type="transmembrane region" description="Helical" evidence="8">
    <location>
        <begin position="193"/>
        <end position="211"/>
    </location>
</feature>
<evidence type="ECO:0000256" key="4">
    <source>
        <dbReference type="ARBA" id="ARBA00022475"/>
    </source>
</evidence>
<keyword evidence="4 8" id="KW-1003">Cell membrane</keyword>
<feature type="transmembrane region" description="Helical" evidence="8">
    <location>
        <begin position="223"/>
        <end position="243"/>
    </location>
</feature>
<comment type="caution">
    <text evidence="9">The sequence shown here is derived from an EMBL/GenBank/DDBJ whole genome shotgun (WGS) entry which is preliminary data.</text>
</comment>
<gene>
    <name evidence="9" type="ORF">GCM10025772_27910</name>
</gene>
<evidence type="ECO:0000256" key="1">
    <source>
        <dbReference type="ARBA" id="ARBA00004651"/>
    </source>
</evidence>
<evidence type="ECO:0000256" key="5">
    <source>
        <dbReference type="ARBA" id="ARBA00022692"/>
    </source>
</evidence>
<feature type="transmembrane region" description="Helical" evidence="8">
    <location>
        <begin position="126"/>
        <end position="151"/>
    </location>
</feature>
<reference evidence="10" key="1">
    <citation type="journal article" date="2019" name="Int. J. Syst. Evol. Microbiol.">
        <title>The Global Catalogue of Microorganisms (GCM) 10K type strain sequencing project: providing services to taxonomists for standard genome sequencing and annotation.</title>
        <authorList>
            <consortium name="The Broad Institute Genomics Platform"/>
            <consortium name="The Broad Institute Genome Sequencing Center for Infectious Disease"/>
            <person name="Wu L."/>
            <person name="Ma J."/>
        </authorList>
    </citation>
    <scope>NUCLEOTIDE SEQUENCE [LARGE SCALE GENOMIC DNA]</scope>
    <source>
        <strain evidence="10">JCM 18720</strain>
    </source>
</reference>